<dbReference type="Proteomes" id="UP001324287">
    <property type="component" value="Chromosome"/>
</dbReference>
<dbReference type="InterPro" id="IPR035906">
    <property type="entry name" value="MetI-like_sf"/>
</dbReference>
<keyword evidence="8" id="KW-1185">Reference proteome</keyword>
<evidence type="ECO:0000256" key="3">
    <source>
        <dbReference type="ARBA" id="ARBA00022989"/>
    </source>
</evidence>
<keyword evidence="2 6" id="KW-0812">Transmembrane</keyword>
<name>A0ABZ1B388_9ACTN</name>
<protein>
    <recommendedName>
        <fullName evidence="9">Carbohydrate ABC transporter permease</fullName>
    </recommendedName>
</protein>
<feature type="region of interest" description="Disordered" evidence="5">
    <location>
        <begin position="60"/>
        <end position="106"/>
    </location>
</feature>
<accession>A0ABZ1B388</accession>
<evidence type="ECO:0008006" key="9">
    <source>
        <dbReference type="Google" id="ProtNLM"/>
    </source>
</evidence>
<comment type="subcellular location">
    <subcellularLocation>
        <location evidence="1">Membrane</location>
        <topology evidence="1">Multi-pass membrane protein</topology>
    </subcellularLocation>
</comment>
<keyword evidence="3 6" id="KW-1133">Transmembrane helix</keyword>
<evidence type="ECO:0000313" key="7">
    <source>
        <dbReference type="EMBL" id="WRL64238.1"/>
    </source>
</evidence>
<sequence length="106" mass="11612">MSAALVGRGRRGAAGPTAGRRLLGVLAVAVSLVWVFPVYWMISSAFLPTNELRTSEPTFFPSRAGWATSGGCSPTRRSTPPSRSPWRSRGSPWWPRSSSHSSPRWR</sequence>
<evidence type="ECO:0000256" key="1">
    <source>
        <dbReference type="ARBA" id="ARBA00004141"/>
    </source>
</evidence>
<proteinExistence type="predicted"/>
<dbReference type="RefSeq" id="WP_324275566.1">
    <property type="nucleotide sequence ID" value="NZ_CP141261.1"/>
</dbReference>
<evidence type="ECO:0000256" key="4">
    <source>
        <dbReference type="ARBA" id="ARBA00023136"/>
    </source>
</evidence>
<gene>
    <name evidence="7" type="ORF">U6N30_32610</name>
</gene>
<evidence type="ECO:0000313" key="8">
    <source>
        <dbReference type="Proteomes" id="UP001324287"/>
    </source>
</evidence>
<organism evidence="7 8">
    <name type="scientific">Blastococcus brunescens</name>
    <dbReference type="NCBI Taxonomy" id="1564165"/>
    <lineage>
        <taxon>Bacteria</taxon>
        <taxon>Bacillati</taxon>
        <taxon>Actinomycetota</taxon>
        <taxon>Actinomycetes</taxon>
        <taxon>Geodermatophilales</taxon>
        <taxon>Geodermatophilaceae</taxon>
        <taxon>Blastococcus</taxon>
    </lineage>
</organism>
<evidence type="ECO:0000256" key="6">
    <source>
        <dbReference type="SAM" id="Phobius"/>
    </source>
</evidence>
<reference evidence="7 8" key="1">
    <citation type="submission" date="2023-12" db="EMBL/GenBank/DDBJ databases">
        <title>Blastococcus brunescens sp. nov., an actonobacterium isolated from sandstone collected in sahara desert.</title>
        <authorList>
            <person name="Gtari M."/>
            <person name="Ghodhbane F."/>
        </authorList>
    </citation>
    <scope>NUCLEOTIDE SEQUENCE [LARGE SCALE GENOMIC DNA]</scope>
    <source>
        <strain evidence="7 8">BMG 8361</strain>
    </source>
</reference>
<evidence type="ECO:0000256" key="5">
    <source>
        <dbReference type="SAM" id="MobiDB-lite"/>
    </source>
</evidence>
<evidence type="ECO:0000256" key="2">
    <source>
        <dbReference type="ARBA" id="ARBA00022692"/>
    </source>
</evidence>
<dbReference type="SUPFAM" id="SSF161098">
    <property type="entry name" value="MetI-like"/>
    <property type="match status" value="1"/>
</dbReference>
<keyword evidence="4 6" id="KW-0472">Membrane</keyword>
<feature type="compositionally biased region" description="Low complexity" evidence="5">
    <location>
        <begin position="73"/>
        <end position="106"/>
    </location>
</feature>
<feature type="transmembrane region" description="Helical" evidence="6">
    <location>
        <begin position="21"/>
        <end position="42"/>
    </location>
</feature>
<dbReference type="EMBL" id="CP141261">
    <property type="protein sequence ID" value="WRL64238.1"/>
    <property type="molecule type" value="Genomic_DNA"/>
</dbReference>